<dbReference type="AlphaFoldDB" id="A0AAU8JVP0"/>
<dbReference type="EMBL" id="CP159872">
    <property type="protein sequence ID" value="XCM79189.1"/>
    <property type="molecule type" value="Genomic_DNA"/>
</dbReference>
<protein>
    <submittedName>
        <fullName evidence="2">Uncharacterized protein</fullName>
    </submittedName>
</protein>
<feature type="region of interest" description="Disordered" evidence="1">
    <location>
        <begin position="79"/>
        <end position="113"/>
    </location>
</feature>
<proteinExistence type="predicted"/>
<dbReference type="KEGG" id="kcm:ABWK59_09730"/>
<sequence>MGVDREIEDDELLDVADNPAQAASLHKALRVLAANPSVGRELQEMAKDVLGGRVGMKELIESDRFLGAIGGRLSEMRDAAEHLSPAEREASEARARKMIEEREEEEEREKRRG</sequence>
<name>A0AAU8JVP0_9ACTN</name>
<evidence type="ECO:0000313" key="2">
    <source>
        <dbReference type="EMBL" id="XCM79189.1"/>
    </source>
</evidence>
<dbReference type="RefSeq" id="WP_354639640.1">
    <property type="nucleotide sequence ID" value="NZ_CP159872.1"/>
</dbReference>
<accession>A0AAU8JVP0</accession>
<evidence type="ECO:0000256" key="1">
    <source>
        <dbReference type="SAM" id="MobiDB-lite"/>
    </source>
</evidence>
<reference evidence="2" key="1">
    <citation type="submission" date="2024-06" db="EMBL/GenBank/DDBJ databases">
        <title>The genome sequences of Kitasatospora sp. strain HUAS MG31.</title>
        <authorList>
            <person name="Mo P."/>
        </authorList>
    </citation>
    <scope>NUCLEOTIDE SEQUENCE</scope>
    <source>
        <strain evidence="2">HUAS MG31</strain>
    </source>
</reference>
<organism evidence="2">
    <name type="scientific">Kitasatospora camelliae</name>
    <dbReference type="NCBI Taxonomy" id="3156397"/>
    <lineage>
        <taxon>Bacteria</taxon>
        <taxon>Bacillati</taxon>
        <taxon>Actinomycetota</taxon>
        <taxon>Actinomycetes</taxon>
        <taxon>Kitasatosporales</taxon>
        <taxon>Streptomycetaceae</taxon>
        <taxon>Kitasatospora</taxon>
    </lineage>
</organism>
<feature type="compositionally biased region" description="Basic and acidic residues" evidence="1">
    <location>
        <begin position="79"/>
        <end position="100"/>
    </location>
</feature>
<gene>
    <name evidence="2" type="ORF">ABWK59_09730</name>
</gene>